<feature type="region of interest" description="Disordered" evidence="1">
    <location>
        <begin position="33"/>
        <end position="65"/>
    </location>
</feature>
<evidence type="ECO:0000313" key="2">
    <source>
        <dbReference type="EMBL" id="GEL72801.1"/>
    </source>
</evidence>
<sequence>MRTTDSGPPSARTTRMETCGREATLATAITIVPERSGEPQARQTEASRGFSVSQRGQYSIASMEG</sequence>
<reference evidence="2 3" key="1">
    <citation type="submission" date="2019-07" db="EMBL/GenBank/DDBJ databases">
        <title>Whole genome shotgun sequence of Myxococcus virescens NBRC 100334.</title>
        <authorList>
            <person name="Hosoyama A."/>
            <person name="Uohara A."/>
            <person name="Ohji S."/>
            <person name="Ichikawa N."/>
        </authorList>
    </citation>
    <scope>NUCLEOTIDE SEQUENCE [LARGE SCALE GENOMIC DNA]</scope>
    <source>
        <strain evidence="2 3">NBRC 100334</strain>
    </source>
</reference>
<evidence type="ECO:0000256" key="1">
    <source>
        <dbReference type="SAM" id="MobiDB-lite"/>
    </source>
</evidence>
<proteinExistence type="predicted"/>
<name>A0A511HGW7_9BACT</name>
<dbReference type="Proteomes" id="UP000321224">
    <property type="component" value="Unassembled WGS sequence"/>
</dbReference>
<gene>
    <name evidence="2" type="ORF">MVI01_45850</name>
</gene>
<evidence type="ECO:0000313" key="3">
    <source>
        <dbReference type="Proteomes" id="UP000321224"/>
    </source>
</evidence>
<dbReference type="EMBL" id="BJVY01000028">
    <property type="protein sequence ID" value="GEL72801.1"/>
    <property type="molecule type" value="Genomic_DNA"/>
</dbReference>
<accession>A0A511HGW7</accession>
<dbReference type="AlphaFoldDB" id="A0A511HGW7"/>
<organism evidence="2 3">
    <name type="scientific">Myxococcus virescens</name>
    <dbReference type="NCBI Taxonomy" id="83456"/>
    <lineage>
        <taxon>Bacteria</taxon>
        <taxon>Pseudomonadati</taxon>
        <taxon>Myxococcota</taxon>
        <taxon>Myxococcia</taxon>
        <taxon>Myxococcales</taxon>
        <taxon>Cystobacterineae</taxon>
        <taxon>Myxococcaceae</taxon>
        <taxon>Myxococcus</taxon>
    </lineage>
</organism>
<feature type="compositionally biased region" description="Polar residues" evidence="1">
    <location>
        <begin position="41"/>
        <end position="65"/>
    </location>
</feature>
<comment type="caution">
    <text evidence="2">The sequence shown here is derived from an EMBL/GenBank/DDBJ whole genome shotgun (WGS) entry which is preliminary data.</text>
</comment>
<protein>
    <submittedName>
        <fullName evidence="2">Uncharacterized protein</fullName>
    </submittedName>
</protein>